<dbReference type="OrthoDB" id="9809852at2"/>
<dbReference type="InterPro" id="IPR004610">
    <property type="entry name" value="RecJ"/>
</dbReference>
<keyword evidence="4" id="KW-0378">Hydrolase</keyword>
<dbReference type="AlphaFoldDB" id="A0A4Y8ULR1"/>
<dbReference type="InterPro" id="IPR003156">
    <property type="entry name" value="DHHA1_dom"/>
</dbReference>
<dbReference type="InterPro" id="IPR041122">
    <property type="entry name" value="RecJ_OB"/>
</dbReference>
<evidence type="ECO:0000256" key="2">
    <source>
        <dbReference type="ARBA" id="ARBA00019841"/>
    </source>
</evidence>
<comment type="caution">
    <text evidence="9">The sequence shown here is derived from an EMBL/GenBank/DDBJ whole genome shotgun (WGS) entry which is preliminary data.</text>
</comment>
<dbReference type="EMBL" id="SPIA01000001">
    <property type="protein sequence ID" value="TFH68684.1"/>
    <property type="molecule type" value="Genomic_DNA"/>
</dbReference>
<dbReference type="Pfam" id="PF01368">
    <property type="entry name" value="DHH"/>
    <property type="match status" value="1"/>
</dbReference>
<dbReference type="Proteomes" id="UP000298133">
    <property type="component" value="Unassembled WGS sequence"/>
</dbReference>
<sequence>MVKLVRRAPLTELVLPQQPLLQQLYRQRGVATAEQLDYRLTNLPAPAALRGIEQAVARLAAALSGDEQLLIVGDFDADGATSTALMVLALRAFGYRVEFLVPDRFKLGYGLSPAIVDLAAAQGAPALIITVDNGIASVEGVARAAQLGIDVIVTDHHLPGPELPAAAAIVNPNQPGCDFPSKAIAGVGVAFYLLLALRAELRDRGHFDHRAEPNLAQWLDLVALGSVADVVPLDTLNRLLIDQGLRRIRAGRCRPGIAALLQLAGRQTAQLQASDLGFAVAPRLNAAGRLDNMRVGIECLLAEQPQQALALAEQLDALNRERRAIEQGMQDEALQQLEAAIAELDGAALPALLVLYRRDWHEGVVGLLASRVKERYHRPTIVFTDSESGDLKGSARSIEGLHIRDLLDQLATAHPGLISKFGGHAMAAGLTLAAGQLAAFETQAVALASAKLTAEQLQAVQFSDGELSSEQLTVAVADTLRAAGPWGQQFPPPQFDGQFQLLSQRVVGERHLKMVLRPLSGEQRVEAIWFNPPSHCLDGALPLQLQLLYRLEINDYRGRRSLQLIVEQLLGTDN</sequence>
<dbReference type="Gene3D" id="3.10.310.30">
    <property type="match status" value="1"/>
</dbReference>
<dbReference type="GO" id="GO:0008409">
    <property type="term" value="F:5'-3' exonuclease activity"/>
    <property type="evidence" value="ECO:0007669"/>
    <property type="project" value="InterPro"/>
</dbReference>
<organism evidence="9 10">
    <name type="scientific">Gammaproteobacteria bacterium LSUCC0057</name>
    <dbReference type="NCBI Taxonomy" id="2559237"/>
    <lineage>
        <taxon>Bacteria</taxon>
        <taxon>Pseudomonadati</taxon>
        <taxon>Pseudomonadota</taxon>
        <taxon>Gammaproteobacteria</taxon>
        <taxon>Cellvibrionales</taxon>
        <taxon>Porticoccaceae</taxon>
        <taxon>SAR92 clade</taxon>
    </lineage>
</organism>
<feature type="domain" description="DDH" evidence="6">
    <location>
        <begin position="69"/>
        <end position="225"/>
    </location>
</feature>
<dbReference type="Gene3D" id="3.90.1640.30">
    <property type="match status" value="1"/>
</dbReference>
<dbReference type="GO" id="GO:0006310">
    <property type="term" value="P:DNA recombination"/>
    <property type="evidence" value="ECO:0007669"/>
    <property type="project" value="InterPro"/>
</dbReference>
<dbReference type="FunFam" id="3.90.1640.30:FF:000001">
    <property type="entry name" value="Single-stranded-DNA-specific exonuclease RecJ"/>
    <property type="match status" value="1"/>
</dbReference>
<evidence type="ECO:0000256" key="3">
    <source>
        <dbReference type="ARBA" id="ARBA00022722"/>
    </source>
</evidence>
<protein>
    <recommendedName>
        <fullName evidence="2">Single-stranded-DNA-specific exonuclease RecJ</fullName>
    </recommendedName>
</protein>
<name>A0A4Y8ULR1_9GAMM</name>
<evidence type="ECO:0000259" key="6">
    <source>
        <dbReference type="Pfam" id="PF01368"/>
    </source>
</evidence>
<dbReference type="InterPro" id="IPR051673">
    <property type="entry name" value="SSDNA_exonuclease_RecJ"/>
</dbReference>
<evidence type="ECO:0000259" key="7">
    <source>
        <dbReference type="Pfam" id="PF02272"/>
    </source>
</evidence>
<evidence type="ECO:0000256" key="5">
    <source>
        <dbReference type="ARBA" id="ARBA00022839"/>
    </source>
</evidence>
<dbReference type="PANTHER" id="PTHR30255">
    <property type="entry name" value="SINGLE-STRANDED-DNA-SPECIFIC EXONUCLEASE RECJ"/>
    <property type="match status" value="1"/>
</dbReference>
<dbReference type="InterPro" id="IPR001667">
    <property type="entry name" value="DDH_dom"/>
</dbReference>
<keyword evidence="3" id="KW-0540">Nuclease</keyword>
<feature type="domain" description="DHHA1" evidence="7">
    <location>
        <begin position="352"/>
        <end position="440"/>
    </location>
</feature>
<reference evidence="9 10" key="1">
    <citation type="submission" date="2019-03" db="EMBL/GenBank/DDBJ databases">
        <title>Draft genome of Gammaproteobacteria bacterium LSUCC0057, a member of the SAR92 clade.</title>
        <authorList>
            <person name="Lanclos V.C."/>
            <person name="Doiron C."/>
            <person name="Henson M.W."/>
            <person name="Thrash J.C."/>
        </authorList>
    </citation>
    <scope>NUCLEOTIDE SEQUENCE [LARGE SCALE GENOMIC DNA]</scope>
    <source>
        <strain evidence="9 10">LSUCC0057</strain>
    </source>
</reference>
<keyword evidence="5 9" id="KW-0269">Exonuclease</keyword>
<dbReference type="NCBIfam" id="TIGR00644">
    <property type="entry name" value="recJ"/>
    <property type="match status" value="1"/>
</dbReference>
<dbReference type="GO" id="GO:0003676">
    <property type="term" value="F:nucleic acid binding"/>
    <property type="evidence" value="ECO:0007669"/>
    <property type="project" value="InterPro"/>
</dbReference>
<keyword evidence="10" id="KW-1185">Reference proteome</keyword>
<gene>
    <name evidence="9" type="primary">recJ</name>
    <name evidence="9" type="ORF">E3W66_01630</name>
</gene>
<feature type="domain" description="RecJ OB" evidence="8">
    <location>
        <begin position="464"/>
        <end position="567"/>
    </location>
</feature>
<evidence type="ECO:0000256" key="1">
    <source>
        <dbReference type="ARBA" id="ARBA00005915"/>
    </source>
</evidence>
<dbReference type="Pfam" id="PF02272">
    <property type="entry name" value="DHHA1"/>
    <property type="match status" value="1"/>
</dbReference>
<accession>A0A4Y8ULR1</accession>
<comment type="similarity">
    <text evidence="1">Belongs to the RecJ family.</text>
</comment>
<evidence type="ECO:0000259" key="8">
    <source>
        <dbReference type="Pfam" id="PF17768"/>
    </source>
</evidence>
<proteinExistence type="inferred from homology"/>
<evidence type="ECO:0000313" key="10">
    <source>
        <dbReference type="Proteomes" id="UP000298133"/>
    </source>
</evidence>
<dbReference type="InterPro" id="IPR038763">
    <property type="entry name" value="DHH_sf"/>
</dbReference>
<dbReference type="GO" id="GO:0006281">
    <property type="term" value="P:DNA repair"/>
    <property type="evidence" value="ECO:0007669"/>
    <property type="project" value="InterPro"/>
</dbReference>
<evidence type="ECO:0000256" key="4">
    <source>
        <dbReference type="ARBA" id="ARBA00022801"/>
    </source>
</evidence>
<dbReference type="PANTHER" id="PTHR30255:SF2">
    <property type="entry name" value="SINGLE-STRANDED-DNA-SPECIFIC EXONUCLEASE RECJ"/>
    <property type="match status" value="1"/>
</dbReference>
<dbReference type="SUPFAM" id="SSF64182">
    <property type="entry name" value="DHH phosphoesterases"/>
    <property type="match status" value="1"/>
</dbReference>
<dbReference type="Pfam" id="PF17768">
    <property type="entry name" value="RecJ_OB"/>
    <property type="match status" value="1"/>
</dbReference>
<evidence type="ECO:0000313" key="9">
    <source>
        <dbReference type="EMBL" id="TFH68684.1"/>
    </source>
</evidence>